<accession>A0A8S1MZ01</accession>
<sequence length="1748" mass="206022">MYMKKKKTEKEKVNYKTLYTSFVIQIKIFMDNETVLINQTFQYIVIILSSFQQLSFAFENYYFQNTEHNGFKNFFLEISTFTRPYVILVKNYAVFSFIIPLVLLLSYEAIIFYIFICFARCKKQKKISEILLEQNRLFQIILRIYSYKQALLYYLIFIPQLELITSSIQYYSQDEYINLLALPTAVISFILITLNMLFYLFCIQQSNHIKVRNLNILSQSFNHYLNPIYQILIVYLNEFERDDKQLKFYLIVIILLIKSSFNIYSIFTTFQNIYRRCIVELFSECFQFSMSLILVFIELSQFKSQYKDYETGLILIIIPLATSVPLIIYNNLHYSIILNNNQMMASYLMLYKIASIIDEFGEIKNSYLHDNQKIIQIIYFQQIHLKHCQTPKCLCTQQQQLTFEQIINLYLKDQVNNFNLTINKIKQQSNKQLYFLNYLSLIHYLGLSTRAFQQSNLVVYQESENFSSQFSKVQVVKAGSQKAESSNSLDQQNSSLQKSKIDSKPDEMIHIKIQNMGFIYKQRLILMQELIKKTMSTGLGKQSNQILSDNLEHAVKLFLKSEESNKKLKNKIIKMINKKKDFFVNLILLNSNLNLFNAAKQMIMKLTQLEDELLKLYFQFPSRKMQALNTFYQSEVMNNYFQAYKLATITSISDEKLFKMQSQISFDMFSSKLDYIIVGFDEKSHKLQIRQCSNQIHDFFGYNQEKFQLFKTIDHLLPNNFDSIHSKFVQHFLSSGYSKFFRLINQNYCRFQKKFIKSIDFFFDINVSNLEDLTFACFFQNKDSQNAFIFCCNNNKIQSISKNFVNKIGYPVKLINSLMETLYKQPLSKVFPKLQMIMEMNGTKFSNDNDDFEQDVMDQSEYQIHMILPEIDCLIKNQKYDWDTESNCQQFVVEAVFHYRKLKLDSSSNYAIVEIREAKRYQKTINTPLQTENITPTPGASQTQFQDDDFEDIQFFEQDEFYANIPRALEFDQQENQNQIMNFEQDQDQSESDAQFGRKVLQNQKNQNQSFYPNVSLMSPKDVGQKLIDAKYIEGGLYENNSRRNQNVRQQFFSAVDQKDVSSNAEEESIDENDDEIKNQNQIDKLQLDDIDQELQENIKMQMQLEEQDQNVVQVDDMGSQVSSVAAFKKSKYSKKYDLIQKLITSEKFSRYYYLARTFLIVLLLLFIVFSIVQMIFSSDDLNRFLQELDMVQIKSNIVAPIDNYIVAQNAVMFYAILNMIGMMNASTAALKLEYAKNDITYNYEELKSSYIKQLSNQYLNPFFQDKNFTIMQSEQTTTSNRNVSAREAIYLSLEAAYQFVLLDYLNIFTSLDPTSGFFVYLFGNYQTFYDQLTIVNQDMLSYSVQRSVTVKEKWMSLMIPILIIGFLLLLIVIRFHNQYLQQYDQFIQLFSMLEIVWIQRDIDRYKGISALVIKDSDVLFKYQFDLDLKEKFLAAEDIRKEKIAQNQKGHKQKQKATNLNFNQKTTKLPSLIIYSTIYALCFGLCFISTSLGESYFSKYPDTTHFFNTLCDVSIASTGVFSLRQIIYVVSDKNQQAFFFIKDTTYFIQIFFEHIDTINEFLAQMSEFDPSTLITSEAFINKIEQLMQNDVCEFLPQFKIESAQMHCDSVYDGVVRRGFQLALNTVRNELLNEYKNSQNFSIQQYSLNEQLEIGLISYDAVSNIKLQFQDELVHFTYNLIDQILIINICAIIFYIISIVMIYKVITSIYYQEFKLVLKFILLIPQTSLFLDNQLDRTIKQIIIKHNLA</sequence>
<dbReference type="OMA" id="IESAQMH"/>
<feature type="compositionally biased region" description="Acidic residues" evidence="1">
    <location>
        <begin position="1065"/>
        <end position="1075"/>
    </location>
</feature>
<evidence type="ECO:0008006" key="5">
    <source>
        <dbReference type="Google" id="ProtNLM"/>
    </source>
</evidence>
<dbReference type="PANTHER" id="PTHR31600:SF2">
    <property type="entry name" value="GAMETE ENRICHED GENE 10 PROTEIN-RELATED"/>
    <property type="match status" value="1"/>
</dbReference>
<feature type="transmembrane region" description="Helical" evidence="2">
    <location>
        <begin position="1152"/>
        <end position="1177"/>
    </location>
</feature>
<evidence type="ECO:0000313" key="4">
    <source>
        <dbReference type="Proteomes" id="UP000688137"/>
    </source>
</evidence>
<protein>
    <recommendedName>
        <fullName evidence="5">Transmembrane protein</fullName>
    </recommendedName>
</protein>
<gene>
    <name evidence="3" type="ORF">PPRIM_AZ9-3.1.T0680064</name>
</gene>
<keyword evidence="2" id="KW-0812">Transmembrane</keyword>
<reference evidence="3" key="1">
    <citation type="submission" date="2021-01" db="EMBL/GenBank/DDBJ databases">
        <authorList>
            <consortium name="Genoscope - CEA"/>
            <person name="William W."/>
        </authorList>
    </citation>
    <scope>NUCLEOTIDE SEQUENCE</scope>
</reference>
<feature type="transmembrane region" description="Helical" evidence="2">
    <location>
        <begin position="40"/>
        <end position="58"/>
    </location>
</feature>
<evidence type="ECO:0000256" key="1">
    <source>
        <dbReference type="SAM" id="MobiDB-lite"/>
    </source>
</evidence>
<feature type="transmembrane region" description="Helical" evidence="2">
    <location>
        <begin position="273"/>
        <end position="297"/>
    </location>
</feature>
<organism evidence="3 4">
    <name type="scientific">Paramecium primaurelia</name>
    <dbReference type="NCBI Taxonomy" id="5886"/>
    <lineage>
        <taxon>Eukaryota</taxon>
        <taxon>Sar</taxon>
        <taxon>Alveolata</taxon>
        <taxon>Ciliophora</taxon>
        <taxon>Intramacronucleata</taxon>
        <taxon>Oligohymenophorea</taxon>
        <taxon>Peniculida</taxon>
        <taxon>Parameciidae</taxon>
        <taxon>Paramecium</taxon>
    </lineage>
</organism>
<name>A0A8S1MZ01_PARPR</name>
<dbReference type="Proteomes" id="UP000688137">
    <property type="component" value="Unassembled WGS sequence"/>
</dbReference>
<evidence type="ECO:0000256" key="2">
    <source>
        <dbReference type="SAM" id="Phobius"/>
    </source>
</evidence>
<feature type="transmembrane region" description="Helical" evidence="2">
    <location>
        <begin position="1355"/>
        <end position="1374"/>
    </location>
</feature>
<feature type="transmembrane region" description="Helical" evidence="2">
    <location>
        <begin position="1683"/>
        <end position="1702"/>
    </location>
</feature>
<feature type="transmembrane region" description="Helical" evidence="2">
    <location>
        <begin position="151"/>
        <end position="171"/>
    </location>
</feature>
<dbReference type="InterPro" id="IPR052994">
    <property type="entry name" value="Tiny_macrocysts_regulators"/>
</dbReference>
<keyword evidence="2" id="KW-1133">Transmembrane helix</keyword>
<feature type="transmembrane region" description="Helical" evidence="2">
    <location>
        <begin position="248"/>
        <end position="267"/>
    </location>
</feature>
<dbReference type="PANTHER" id="PTHR31600">
    <property type="entry name" value="TINY MACROCYSTS PROTEIN B-RELATED"/>
    <property type="match status" value="1"/>
</dbReference>
<evidence type="ECO:0000313" key="3">
    <source>
        <dbReference type="EMBL" id="CAD8082646.1"/>
    </source>
</evidence>
<comment type="caution">
    <text evidence="3">The sequence shown here is derived from an EMBL/GenBank/DDBJ whole genome shotgun (WGS) entry which is preliminary data.</text>
</comment>
<proteinExistence type="predicted"/>
<feature type="region of interest" description="Disordered" evidence="1">
    <location>
        <begin position="1057"/>
        <end position="1079"/>
    </location>
</feature>
<feature type="compositionally biased region" description="Low complexity" evidence="1">
    <location>
        <begin position="485"/>
        <end position="498"/>
    </location>
</feature>
<feature type="region of interest" description="Disordered" evidence="1">
    <location>
        <begin position="484"/>
        <end position="503"/>
    </location>
</feature>
<feature type="transmembrane region" description="Helical" evidence="2">
    <location>
        <begin position="177"/>
        <end position="202"/>
    </location>
</feature>
<keyword evidence="4" id="KW-1185">Reference proteome</keyword>
<keyword evidence="2" id="KW-0472">Membrane</keyword>
<feature type="transmembrane region" description="Helical" evidence="2">
    <location>
        <begin position="1505"/>
        <end position="1523"/>
    </location>
</feature>
<feature type="transmembrane region" description="Helical" evidence="2">
    <location>
        <begin position="92"/>
        <end position="116"/>
    </location>
</feature>
<feature type="transmembrane region" description="Helical" evidence="2">
    <location>
        <begin position="1472"/>
        <end position="1493"/>
    </location>
</feature>
<dbReference type="EMBL" id="CAJJDM010000071">
    <property type="protein sequence ID" value="CAD8082646.1"/>
    <property type="molecule type" value="Genomic_DNA"/>
</dbReference>
<feature type="transmembrane region" description="Helical" evidence="2">
    <location>
        <begin position="309"/>
        <end position="329"/>
    </location>
</feature>